<dbReference type="InterPro" id="IPR038766">
    <property type="entry name" value="Membrane_comp_ABC_pdt"/>
</dbReference>
<dbReference type="EMBL" id="FUXF01000035">
    <property type="protein sequence ID" value="SJZ63758.1"/>
    <property type="molecule type" value="Genomic_DNA"/>
</dbReference>
<organism evidence="8 9">
    <name type="scientific">Mycoplasmopsis verecunda</name>
    <dbReference type="NCBI Taxonomy" id="171291"/>
    <lineage>
        <taxon>Bacteria</taxon>
        <taxon>Bacillati</taxon>
        <taxon>Mycoplasmatota</taxon>
        <taxon>Mycoplasmoidales</taxon>
        <taxon>Metamycoplasmataceae</taxon>
        <taxon>Mycoplasmopsis</taxon>
    </lineage>
</organism>
<dbReference type="PANTHER" id="PTHR30287:SF1">
    <property type="entry name" value="INNER MEMBRANE PROTEIN"/>
    <property type="match status" value="1"/>
</dbReference>
<reference evidence="9" key="1">
    <citation type="submission" date="2017-02" db="EMBL/GenBank/DDBJ databases">
        <authorList>
            <person name="Varghese N."/>
            <person name="Submissions S."/>
        </authorList>
    </citation>
    <scope>NUCLEOTIDE SEQUENCE [LARGE SCALE GENOMIC DNA]</scope>
    <source>
        <strain evidence="9">ATCC 27862</strain>
    </source>
</reference>
<accession>A0A1T4MAF3</accession>
<evidence type="ECO:0000256" key="3">
    <source>
        <dbReference type="ARBA" id="ARBA00022692"/>
    </source>
</evidence>
<dbReference type="GO" id="GO:0005886">
    <property type="term" value="C:plasma membrane"/>
    <property type="evidence" value="ECO:0007669"/>
    <property type="project" value="UniProtKB-SubCell"/>
</dbReference>
<sequence>KANEIVNDMLEAFDMLKASGINPLLNSSTSLSDLIIWYKNVEFNPRNQTYTLLRKVLEKFITPTKLESNVFNAMKEGFGVYKFWLKIFNDNSDVSFEERINFANNLLALANNKQVLDSFNSFELFQPAAENIIGYETTGFGITRSIANLFAMKNEFFTTDQEGNYLNPLLAQFVQDNIKFKDWIKNNEINITRAFSYIGTSDLYMKVNLPANTKDNSNVTEGDRQKLISPFYNADSVVIYYLINGVLANDKVQKYYPYISYLIDSQFNTQNSLVAAGVPDIIFSNLLIINHPELLIWYLTDTNKVGELGKNNANLAYLVSNKLINYEYLIKEKPDYIYQLLQASIKTSVVNPVFEKEKEVSLALDDDLFYKWINEMKNNPDVSYKPFGVDIIDVILKSIDTITGTNKMTNIIKYDQIGSYIAKVNYAWLLRNNKKIYSGKLPKKPDEMVELLDKLPEDYKINVNGSEYIIIGEDLTYDNIYPVLDEANLQLDPKSQAIVYVNSQGFDRIKQAYRGNVVKEYLLVKNSTDKNNIQLKADLDKIIKQETVAKDDFQRVFLDDELDMLNPERSIRITAMKGIVKSVDYSSKILLSILVTLVAISIIFIIKRYISNKNKVIGILVAQGYTPIEIALSMTVFAFFTIFIGDVIGYLTGFLLQGVGIKILDNYWTVPIETLNFSWVSLVVNIVIPLLAMSILIIVVSLRSLRFKSIDLMSGIVEVATGETYKKYAQGFSKRSVKTKFSASLIFNSFWKLSSFGISIILTSLTTLFGFATFGVFEESIQKTYQNRNYNYRFDLYSPTLEGGAINPYESSKLENNLYVPIGDISEIDQYKAGYFKPGVSTAVNENGKNGNPNEFDGHVISQFSINITIDSVVGIDPWNAVYNSLPDSQKSRIIKVRDIVGKALEQTQSQVVFDKDGNVDVDKTTLNGVEGFFQYYPNKDVPMNGKFFYMKLDNSRTTYDIVLINTSKYRDEYRQFLVNGYKKIAQNNDELLKKNPKAETINDFFISFGGLYFNPQWDEVYSYVDANITSIKGWASKEKANNLNVRLYGYLPNSKQVKIIASNGQDLLKKINDEYDQNPNAEAIPLIINEVVSQSYGLKVGQSIEIKPNNTVDRYKNVLDEEINQTSGEKLKDKIYKFVIRGINPSYINNEFIIPKNAADNILGLTQLTYNPAYQNGVPFNGVLSNNPLPMQILNSASLYSMSGYWPSVDSFDTESLTDKSIGELFDGIFGSTTTVANSKINGAMRNIGYSDEEIAKFFNPQYSGSSDVNALQESYKVAKAEATKYIEKFARIFENKLYVPSAASIDSKDIEINFTMTIAKTVQIVVSIISILTFIVSIVILVIISTILINENEKNIAIWAVLGYSEKEKLRIFFSIYIPFILFSILISLPIAYGLISIFSSFLTSAAHIAIPLAITAANAFLTIGVILLVFILTASLAWFAINKVKAIDLLKGK</sequence>
<feature type="transmembrane region" description="Helical" evidence="6">
    <location>
        <begin position="756"/>
        <end position="777"/>
    </location>
</feature>
<evidence type="ECO:0000256" key="5">
    <source>
        <dbReference type="ARBA" id="ARBA00023136"/>
    </source>
</evidence>
<keyword evidence="5 6" id="KW-0472">Membrane</keyword>
<evidence type="ECO:0000256" key="4">
    <source>
        <dbReference type="ARBA" id="ARBA00022989"/>
    </source>
</evidence>
<feature type="transmembrane region" description="Helical" evidence="6">
    <location>
        <begin position="676"/>
        <end position="700"/>
    </location>
</feature>
<feature type="transmembrane region" description="Helical" evidence="6">
    <location>
        <begin position="1411"/>
        <end position="1444"/>
    </location>
</feature>
<feature type="transmembrane region" description="Helical" evidence="6">
    <location>
        <begin position="630"/>
        <end position="656"/>
    </location>
</feature>
<evidence type="ECO:0000259" key="7">
    <source>
        <dbReference type="Pfam" id="PF02687"/>
    </source>
</evidence>
<keyword evidence="9" id="KW-1185">Reference proteome</keyword>
<dbReference type="InterPro" id="IPR003838">
    <property type="entry name" value="ABC3_permease_C"/>
</dbReference>
<evidence type="ECO:0000256" key="6">
    <source>
        <dbReference type="SAM" id="Phobius"/>
    </source>
</evidence>
<dbReference type="STRING" id="171291.SAMN02745154_00664"/>
<proteinExistence type="predicted"/>
<dbReference type="Proteomes" id="UP000190389">
    <property type="component" value="Unassembled WGS sequence"/>
</dbReference>
<feature type="domain" description="ABC3 transporter permease C-terminal" evidence="7">
    <location>
        <begin position="1330"/>
        <end position="1446"/>
    </location>
</feature>
<dbReference type="Pfam" id="PF02687">
    <property type="entry name" value="FtsX"/>
    <property type="match status" value="2"/>
</dbReference>
<evidence type="ECO:0000256" key="2">
    <source>
        <dbReference type="ARBA" id="ARBA00022475"/>
    </source>
</evidence>
<feature type="non-terminal residue" evidence="8">
    <location>
        <position position="1"/>
    </location>
</feature>
<dbReference type="PANTHER" id="PTHR30287">
    <property type="entry name" value="MEMBRANE COMPONENT OF PREDICTED ABC SUPERFAMILY METABOLITE UPTAKE TRANSPORTER"/>
    <property type="match status" value="1"/>
</dbReference>
<keyword evidence="2" id="KW-1003">Cell membrane</keyword>
<protein>
    <submittedName>
        <fullName evidence="8">FtsX-like permease family protein</fullName>
    </submittedName>
</protein>
<comment type="subcellular location">
    <subcellularLocation>
        <location evidence="1">Cell membrane</location>
        <topology evidence="1">Multi-pass membrane protein</topology>
    </subcellularLocation>
</comment>
<feature type="transmembrane region" description="Helical" evidence="6">
    <location>
        <begin position="589"/>
        <end position="610"/>
    </location>
</feature>
<evidence type="ECO:0000313" key="9">
    <source>
        <dbReference type="Proteomes" id="UP000190389"/>
    </source>
</evidence>
<feature type="domain" description="ABC3 transporter permease C-terminal" evidence="7">
    <location>
        <begin position="590"/>
        <end position="706"/>
    </location>
</feature>
<name>A0A1T4MAF3_9BACT</name>
<feature type="transmembrane region" description="Helical" evidence="6">
    <location>
        <begin position="1326"/>
        <end position="1351"/>
    </location>
</feature>
<keyword evidence="3 6" id="KW-0812">Transmembrane</keyword>
<gene>
    <name evidence="8" type="ORF">SAMN02745154_00664</name>
</gene>
<evidence type="ECO:0000256" key="1">
    <source>
        <dbReference type="ARBA" id="ARBA00004651"/>
    </source>
</evidence>
<keyword evidence="4 6" id="KW-1133">Transmembrane helix</keyword>
<evidence type="ECO:0000313" key="8">
    <source>
        <dbReference type="EMBL" id="SJZ63758.1"/>
    </source>
</evidence>
<feature type="transmembrane region" description="Helical" evidence="6">
    <location>
        <begin position="1372"/>
        <end position="1405"/>
    </location>
</feature>